<organism evidence="2">
    <name type="scientific">marine sediment metagenome</name>
    <dbReference type="NCBI Taxonomy" id="412755"/>
    <lineage>
        <taxon>unclassified sequences</taxon>
        <taxon>metagenomes</taxon>
        <taxon>ecological metagenomes</taxon>
    </lineage>
</organism>
<reference evidence="2" key="1">
    <citation type="journal article" date="2014" name="Front. Microbiol.">
        <title>High frequency of phylogenetically diverse reductive dehalogenase-homologous genes in deep subseafloor sedimentary metagenomes.</title>
        <authorList>
            <person name="Kawai M."/>
            <person name="Futagami T."/>
            <person name="Toyoda A."/>
            <person name="Takaki Y."/>
            <person name="Nishi S."/>
            <person name="Hori S."/>
            <person name="Arai W."/>
            <person name="Tsubouchi T."/>
            <person name="Morono Y."/>
            <person name="Uchiyama I."/>
            <person name="Ito T."/>
            <person name="Fujiyama A."/>
            <person name="Inagaki F."/>
            <person name="Takami H."/>
        </authorList>
    </citation>
    <scope>NUCLEOTIDE SEQUENCE</scope>
    <source>
        <strain evidence="2">Expedition CK06-06</strain>
    </source>
</reference>
<evidence type="ECO:0000313" key="2">
    <source>
        <dbReference type="EMBL" id="GAG44622.1"/>
    </source>
</evidence>
<dbReference type="InterPro" id="IPR045865">
    <property type="entry name" value="ACT-like_dom_sf"/>
</dbReference>
<dbReference type="InterPro" id="IPR045626">
    <property type="entry name" value="PGDH_ASB_dom"/>
</dbReference>
<dbReference type="EMBL" id="BARS01052676">
    <property type="protein sequence ID" value="GAG44622.1"/>
    <property type="molecule type" value="Genomic_DNA"/>
</dbReference>
<dbReference type="InterPro" id="IPR029009">
    <property type="entry name" value="ASB_dom_sf"/>
</dbReference>
<dbReference type="AlphaFoldDB" id="X0YBF9"/>
<dbReference type="PROSITE" id="PS51671">
    <property type="entry name" value="ACT"/>
    <property type="match status" value="1"/>
</dbReference>
<sequence>QVVRARPYQQLARALGHLVSALMPGPITEFEVALFGRVAEIDPRPITAGALAGLLGERLAVPVNEVNAGTLARRQGIEVREIRSEEAHDYVSLIELRGKAAQSSTSVAGTLLGERHPRLVRIDDYHVEAVPEGCLIFTRHEDRPGVVGSLGSILSRENINISRMQVGVAEGRPEAIALIGVSAPISPSALEEVQAIPGVRQAIQIQL</sequence>
<accession>X0YBF9</accession>
<dbReference type="InterPro" id="IPR002912">
    <property type="entry name" value="ACT_dom"/>
</dbReference>
<proteinExistence type="predicted"/>
<evidence type="ECO:0000259" key="1">
    <source>
        <dbReference type="PROSITE" id="PS51671"/>
    </source>
</evidence>
<dbReference type="SUPFAM" id="SSF55021">
    <property type="entry name" value="ACT-like"/>
    <property type="match status" value="1"/>
</dbReference>
<feature type="domain" description="ACT" evidence="1">
    <location>
        <begin position="135"/>
        <end position="207"/>
    </location>
</feature>
<dbReference type="SUPFAM" id="SSF143548">
    <property type="entry name" value="Serine metabolism enzymes domain"/>
    <property type="match status" value="1"/>
</dbReference>
<dbReference type="Gene3D" id="3.30.70.260">
    <property type="match status" value="1"/>
</dbReference>
<dbReference type="Pfam" id="PF19304">
    <property type="entry name" value="PGDH_inter"/>
    <property type="match status" value="1"/>
</dbReference>
<feature type="non-terminal residue" evidence="2">
    <location>
        <position position="1"/>
    </location>
</feature>
<dbReference type="CDD" id="cd04902">
    <property type="entry name" value="ACT_3PGDH-xct"/>
    <property type="match status" value="1"/>
</dbReference>
<gene>
    <name evidence="2" type="ORF">S01H1_78285</name>
</gene>
<name>X0YBF9_9ZZZZ</name>
<protein>
    <recommendedName>
        <fullName evidence="1">ACT domain-containing protein</fullName>
    </recommendedName>
</protein>
<comment type="caution">
    <text evidence="2">The sequence shown here is derived from an EMBL/GenBank/DDBJ whole genome shotgun (WGS) entry which is preliminary data.</text>
</comment>
<dbReference type="Pfam" id="PF01842">
    <property type="entry name" value="ACT"/>
    <property type="match status" value="1"/>
</dbReference>
<dbReference type="Gene3D" id="3.30.1330.90">
    <property type="entry name" value="D-3-phosphoglycerate dehydrogenase, domain 3"/>
    <property type="match status" value="1"/>
</dbReference>